<sequence>MTTETWPTADERLVRHYRRLLLAYSGRYRRRHGTEMITTLLEMAEPGRTRPSADEAWHLIVSGLRQRFRLPSGRPFAWVAAVLVTVVLGVFGAAAGSWLGERTFAELPGRAGALELLHAAVADPMPGAGFTFRTSMPGRADGLNFSVSPRDRRDGTPSWTIEEARTGLSAAGWTITEFTVHPRKASISCVPDEEFGGETCTFDSRDASLTAERDGLVLNGTAADFLASESGDSWIGGVHGTLTAERNAAYLPLTVAGGLLGALTGWLLAAALAYRIRSLSPGRGRLAAAFTGAAVAISAPPVWAVIVNAVMLRAHLTYTGRVYVLHSALRPGSHLDGVAPWFIPGCLLAAAATAAIAVAILVLGTDRKGSPGAPLLPI</sequence>
<reference evidence="2 3" key="1">
    <citation type="submission" date="2017-06" db="EMBL/GenBank/DDBJ databases">
        <authorList>
            <person name="Kim H.J."/>
            <person name="Triplett B.A."/>
        </authorList>
    </citation>
    <scope>NUCLEOTIDE SEQUENCE [LARGE SCALE GENOMIC DNA]</scope>
    <source>
        <strain evidence="2 3">DSM 43151</strain>
    </source>
</reference>
<dbReference type="OrthoDB" id="3293522at2"/>
<name>A0A239C4L8_9ACTN</name>
<accession>A0A239C4L8</accession>
<feature type="transmembrane region" description="Helical" evidence="1">
    <location>
        <begin position="341"/>
        <end position="363"/>
    </location>
</feature>
<feature type="transmembrane region" description="Helical" evidence="1">
    <location>
        <begin position="249"/>
        <end position="274"/>
    </location>
</feature>
<keyword evidence="3" id="KW-1185">Reference proteome</keyword>
<organism evidence="2 3">
    <name type="scientific">Actinoplanes regularis</name>
    <dbReference type="NCBI Taxonomy" id="52697"/>
    <lineage>
        <taxon>Bacteria</taxon>
        <taxon>Bacillati</taxon>
        <taxon>Actinomycetota</taxon>
        <taxon>Actinomycetes</taxon>
        <taxon>Micromonosporales</taxon>
        <taxon>Micromonosporaceae</taxon>
        <taxon>Actinoplanes</taxon>
    </lineage>
</organism>
<dbReference type="EMBL" id="FZNR01000010">
    <property type="protein sequence ID" value="SNS14869.1"/>
    <property type="molecule type" value="Genomic_DNA"/>
</dbReference>
<keyword evidence="1" id="KW-1133">Transmembrane helix</keyword>
<evidence type="ECO:0000313" key="2">
    <source>
        <dbReference type="EMBL" id="SNS14869.1"/>
    </source>
</evidence>
<feature type="transmembrane region" description="Helical" evidence="1">
    <location>
        <begin position="286"/>
        <end position="306"/>
    </location>
</feature>
<keyword evidence="1" id="KW-0812">Transmembrane</keyword>
<protein>
    <submittedName>
        <fullName evidence="2">Uncharacterized protein</fullName>
    </submittedName>
</protein>
<evidence type="ECO:0000256" key="1">
    <source>
        <dbReference type="SAM" id="Phobius"/>
    </source>
</evidence>
<dbReference type="RefSeq" id="WP_089295818.1">
    <property type="nucleotide sequence ID" value="NZ_BOMU01000062.1"/>
</dbReference>
<evidence type="ECO:0000313" key="3">
    <source>
        <dbReference type="Proteomes" id="UP000198415"/>
    </source>
</evidence>
<dbReference type="AlphaFoldDB" id="A0A239C4L8"/>
<proteinExistence type="predicted"/>
<keyword evidence="1" id="KW-0472">Membrane</keyword>
<gene>
    <name evidence="2" type="ORF">SAMN06264365_110291</name>
</gene>
<feature type="transmembrane region" description="Helical" evidence="1">
    <location>
        <begin position="76"/>
        <end position="99"/>
    </location>
</feature>
<dbReference type="Proteomes" id="UP000198415">
    <property type="component" value="Unassembled WGS sequence"/>
</dbReference>